<dbReference type="Gene3D" id="3.80.10.10">
    <property type="entry name" value="Ribonuclease Inhibitor"/>
    <property type="match status" value="1"/>
</dbReference>
<organism evidence="4">
    <name type="scientific">Fagus sylvatica</name>
    <name type="common">Beechnut</name>
    <dbReference type="NCBI Taxonomy" id="28930"/>
    <lineage>
        <taxon>Eukaryota</taxon>
        <taxon>Viridiplantae</taxon>
        <taxon>Streptophyta</taxon>
        <taxon>Embryophyta</taxon>
        <taxon>Tracheophyta</taxon>
        <taxon>Spermatophyta</taxon>
        <taxon>Magnoliopsida</taxon>
        <taxon>eudicotyledons</taxon>
        <taxon>Gunneridae</taxon>
        <taxon>Pentapetalae</taxon>
        <taxon>rosids</taxon>
        <taxon>fabids</taxon>
        <taxon>Fagales</taxon>
        <taxon>Fagaceae</taxon>
        <taxon>Fagus</taxon>
    </lineage>
</organism>
<evidence type="ECO:0000313" key="4">
    <source>
        <dbReference type="EMBL" id="SPD18972.1"/>
    </source>
</evidence>
<proteinExistence type="predicted"/>
<dbReference type="PANTHER" id="PTHR47186">
    <property type="entry name" value="LEUCINE-RICH REPEAT-CONTAINING PROTEIN 57"/>
    <property type="match status" value="1"/>
</dbReference>
<protein>
    <recommendedName>
        <fullName evidence="3">Disease resistance R13L4/SHOC-2-like LRR domain-containing protein</fullName>
    </recommendedName>
</protein>
<feature type="compositionally biased region" description="Basic and acidic residues" evidence="2">
    <location>
        <begin position="1"/>
        <end position="35"/>
    </location>
</feature>
<name>A0A2N9I2S3_FAGSY</name>
<dbReference type="EMBL" id="OIVN01004732">
    <property type="protein sequence ID" value="SPD18972.1"/>
    <property type="molecule type" value="Genomic_DNA"/>
</dbReference>
<reference evidence="4" key="1">
    <citation type="submission" date="2018-02" db="EMBL/GenBank/DDBJ databases">
        <authorList>
            <person name="Cohen D.B."/>
            <person name="Kent A.D."/>
        </authorList>
    </citation>
    <scope>NUCLEOTIDE SEQUENCE</scope>
</reference>
<dbReference type="PANTHER" id="PTHR47186:SF54">
    <property type="entry name" value="DISEASE RESISTANCE RPP13-LIKE PROTEIN 4"/>
    <property type="match status" value="1"/>
</dbReference>
<dbReference type="AlphaFoldDB" id="A0A2N9I2S3"/>
<accession>A0A2N9I2S3</accession>
<evidence type="ECO:0000256" key="1">
    <source>
        <dbReference type="ARBA" id="ARBA00022737"/>
    </source>
</evidence>
<evidence type="ECO:0000256" key="2">
    <source>
        <dbReference type="SAM" id="MobiDB-lite"/>
    </source>
</evidence>
<gene>
    <name evidence="4" type="ORF">FSB_LOCUS46854</name>
</gene>
<dbReference type="Pfam" id="PF23598">
    <property type="entry name" value="LRR_14"/>
    <property type="match status" value="1"/>
</dbReference>
<feature type="region of interest" description="Disordered" evidence="2">
    <location>
        <begin position="1"/>
        <end position="49"/>
    </location>
</feature>
<dbReference type="InterPro" id="IPR032675">
    <property type="entry name" value="LRR_dom_sf"/>
</dbReference>
<keyword evidence="1" id="KW-0677">Repeat</keyword>
<evidence type="ECO:0000259" key="3">
    <source>
        <dbReference type="Pfam" id="PF23598"/>
    </source>
</evidence>
<sequence>MKDSSMKRTDSSMKRNDSNPSSEKKDSSMKRKDSSTKMNDSNPSPEKKDSRYLNAMECLSKMKKAKVLCLGSWAGSAKSHIEVESTEFFKGLTSMKELMFLSLQGISRISKLPSSIGTLSNLLILDLKECHNLEDLSEEIAKLKNLRYLDVSDCHLLAGMPKGLSALLELQVLKGFLISNPENKRSGTLDELKGLKKLRKLAIIATSKQFPTRDDLQALHEIGQNGQLRKLTIAWDWGVPKTEDQNGQAAKSTGSGSQTMEKGVADMTEKLLETLVKLDLQCFPKTTSTWLTPENLPNIKKLYIRGGNLETLNPDKNKWPKVDSLRLKFLRELKMTWIELVNSFPNLEYLEKVKCPRISLCPCDENGVWMKPADNDHIV</sequence>
<feature type="domain" description="Disease resistance R13L4/SHOC-2-like LRR" evidence="3">
    <location>
        <begin position="55"/>
        <end position="309"/>
    </location>
</feature>
<dbReference type="InterPro" id="IPR055414">
    <property type="entry name" value="LRR_R13L4/SHOC2-like"/>
</dbReference>
<dbReference type="SUPFAM" id="SSF52047">
    <property type="entry name" value="RNI-like"/>
    <property type="match status" value="1"/>
</dbReference>